<dbReference type="InterPro" id="IPR003599">
    <property type="entry name" value="Ig_sub"/>
</dbReference>
<dbReference type="SMART" id="SM00407">
    <property type="entry name" value="IGc1"/>
    <property type="match status" value="2"/>
</dbReference>
<sequence length="455" mass="50347">KKITLLYDFLYRIIQGVQGQTLTESVPVGKKPGESHQLTCTYDGISNDNAAIGWIRQAPGKRLECVAYISAPSGSTVSYSQSVKNRFTISRDNSKQQVYLQMNSLKTEDSAVYYCARDTVTQEAALPSVSLLSAPIGTTQYLMCMIEDFAPNKVTVIWKNNDKEVKGPTPTVGLQPSGLYSASSLLKVNNTDWRNKVKYSCVVEHQGQPTIKTISKTGPYIGEDCTTNNVMFTFKPLTVTLNPPSVKNVFMDNQAVLDCVICGTEQNTVAGTTITWHVNRQKQTDHIDLKPIESKGNLNSRVSTLTIDQTRWTNVNKVQCSAMKSGEDTPVIQDISFTKGSRSLRREAPSVSIHLLPEEDTKKEGDVTLVCLVVSPSLCDVYIMWKEDSSEYQDGVTSPPQKTLEGNYSVTSVFTVKTNKWEGNSVFTCAIKHSLDNNTLRTSSHLQLRPGQDKA</sequence>
<feature type="domain" description="Ig-like" evidence="5">
    <location>
        <begin position="236"/>
        <end position="336"/>
    </location>
</feature>
<evidence type="ECO:0000256" key="1">
    <source>
        <dbReference type="ARBA" id="ARBA00022859"/>
    </source>
</evidence>
<protein>
    <recommendedName>
        <fullName evidence="5">Ig-like domain-containing protein</fullName>
    </recommendedName>
</protein>
<feature type="domain" description="Ig-like" evidence="5">
    <location>
        <begin position="127"/>
        <end position="215"/>
    </location>
</feature>
<dbReference type="Pfam" id="PF07654">
    <property type="entry name" value="C1-set"/>
    <property type="match status" value="3"/>
</dbReference>
<keyword evidence="2" id="KW-1064">Adaptive immunity</keyword>
<accession>A0A8K9UBC9</accession>
<reference evidence="6" key="1">
    <citation type="submission" date="2020-07" db="EMBL/GenBank/DDBJ databases">
        <title>A long reads based de novo assembly of the rainbow trout Arlee double haploid line genome.</title>
        <authorList>
            <person name="Gao G."/>
            <person name="Palti Y."/>
        </authorList>
    </citation>
    <scope>NUCLEOTIDE SEQUENCE [LARGE SCALE GENOMIC DNA]</scope>
</reference>
<dbReference type="FunFam" id="2.60.40.10:FF:003074">
    <property type="entry name" value="Immunoglobulin heavy variable 11-1"/>
    <property type="match status" value="1"/>
</dbReference>
<dbReference type="Pfam" id="PF07686">
    <property type="entry name" value="V-set"/>
    <property type="match status" value="1"/>
</dbReference>
<organism evidence="6 7">
    <name type="scientific">Oncorhynchus mykiss</name>
    <name type="common">Rainbow trout</name>
    <name type="synonym">Salmo gairdneri</name>
    <dbReference type="NCBI Taxonomy" id="8022"/>
    <lineage>
        <taxon>Eukaryota</taxon>
        <taxon>Metazoa</taxon>
        <taxon>Chordata</taxon>
        <taxon>Craniata</taxon>
        <taxon>Vertebrata</taxon>
        <taxon>Euteleostomi</taxon>
        <taxon>Actinopterygii</taxon>
        <taxon>Neopterygii</taxon>
        <taxon>Teleostei</taxon>
        <taxon>Protacanthopterygii</taxon>
        <taxon>Salmoniformes</taxon>
        <taxon>Salmonidae</taxon>
        <taxon>Salmoninae</taxon>
        <taxon>Oncorhynchus</taxon>
    </lineage>
</organism>
<dbReference type="Ensembl" id="ENSOMYT00000167905.1">
    <property type="protein sequence ID" value="ENSOMYP00000107891.1"/>
    <property type="gene ID" value="ENSOMYG00000060028.1"/>
</dbReference>
<dbReference type="Proteomes" id="UP000694395">
    <property type="component" value="Chromosome 12"/>
</dbReference>
<dbReference type="InterPro" id="IPR007110">
    <property type="entry name" value="Ig-like_dom"/>
</dbReference>
<dbReference type="InterPro" id="IPR013106">
    <property type="entry name" value="Ig_V-set"/>
</dbReference>
<dbReference type="GO" id="GO:0002250">
    <property type="term" value="P:adaptive immune response"/>
    <property type="evidence" value="ECO:0007669"/>
    <property type="project" value="UniProtKB-KW"/>
</dbReference>
<dbReference type="SUPFAM" id="SSF48726">
    <property type="entry name" value="Immunoglobulin"/>
    <property type="match status" value="4"/>
</dbReference>
<evidence type="ECO:0000256" key="3">
    <source>
        <dbReference type="ARBA" id="ARBA00023319"/>
    </source>
</evidence>
<dbReference type="InterPro" id="IPR003006">
    <property type="entry name" value="Ig/MHC_CS"/>
</dbReference>
<evidence type="ECO:0000259" key="5">
    <source>
        <dbReference type="PROSITE" id="PS50835"/>
    </source>
</evidence>
<keyword evidence="3" id="KW-0393">Immunoglobulin domain</keyword>
<dbReference type="InterPro" id="IPR003597">
    <property type="entry name" value="Ig_C1-set"/>
</dbReference>
<keyword evidence="7" id="KW-1185">Reference proteome</keyword>
<evidence type="ECO:0000256" key="2">
    <source>
        <dbReference type="ARBA" id="ARBA00023130"/>
    </source>
</evidence>
<dbReference type="SMART" id="SM00409">
    <property type="entry name" value="IG"/>
    <property type="match status" value="1"/>
</dbReference>
<keyword evidence="4" id="KW-1280">Immunoglobulin</keyword>
<dbReference type="InterPro" id="IPR050199">
    <property type="entry name" value="IgHV"/>
</dbReference>
<dbReference type="AlphaFoldDB" id="A0A8K9UBC9"/>
<evidence type="ECO:0000256" key="4">
    <source>
        <dbReference type="ARBA" id="ARBA00043265"/>
    </source>
</evidence>
<reference evidence="6" key="2">
    <citation type="submission" date="2025-08" db="UniProtKB">
        <authorList>
            <consortium name="Ensembl"/>
        </authorList>
    </citation>
    <scope>IDENTIFICATION</scope>
</reference>
<dbReference type="SMART" id="SM00406">
    <property type="entry name" value="IGv"/>
    <property type="match status" value="1"/>
</dbReference>
<dbReference type="PROSITE" id="PS50835">
    <property type="entry name" value="IG_LIKE"/>
    <property type="match status" value="4"/>
</dbReference>
<evidence type="ECO:0000313" key="6">
    <source>
        <dbReference type="Ensembl" id="ENSOMYP00000107891.1"/>
    </source>
</evidence>
<proteinExistence type="predicted"/>
<dbReference type="GO" id="GO:0005576">
    <property type="term" value="C:extracellular region"/>
    <property type="evidence" value="ECO:0007669"/>
    <property type="project" value="UniProtKB-ARBA"/>
</dbReference>
<dbReference type="PANTHER" id="PTHR23266">
    <property type="entry name" value="IMMUNOGLOBULIN HEAVY CHAIN"/>
    <property type="match status" value="1"/>
</dbReference>
<dbReference type="Gene3D" id="2.60.40.10">
    <property type="entry name" value="Immunoglobulins"/>
    <property type="match status" value="4"/>
</dbReference>
<name>A0A8K9UBC9_ONCMY</name>
<keyword evidence="1" id="KW-0391">Immunity</keyword>
<dbReference type="InterPro" id="IPR013783">
    <property type="entry name" value="Ig-like_fold"/>
</dbReference>
<dbReference type="InterPro" id="IPR036179">
    <property type="entry name" value="Ig-like_dom_sf"/>
</dbReference>
<feature type="domain" description="Ig-like" evidence="5">
    <location>
        <begin position="33"/>
        <end position="115"/>
    </location>
</feature>
<feature type="domain" description="Ig-like" evidence="5">
    <location>
        <begin position="349"/>
        <end position="447"/>
    </location>
</feature>
<dbReference type="GO" id="GO:0019814">
    <property type="term" value="C:immunoglobulin complex"/>
    <property type="evidence" value="ECO:0007669"/>
    <property type="project" value="UniProtKB-KW"/>
</dbReference>
<dbReference type="GeneTree" id="ENSGT01140000282517"/>
<reference evidence="6" key="3">
    <citation type="submission" date="2025-09" db="UniProtKB">
        <authorList>
            <consortium name="Ensembl"/>
        </authorList>
    </citation>
    <scope>IDENTIFICATION</scope>
</reference>
<dbReference type="CDD" id="cd00098">
    <property type="entry name" value="IgC1"/>
    <property type="match status" value="1"/>
</dbReference>
<dbReference type="PROSITE" id="PS00290">
    <property type="entry name" value="IG_MHC"/>
    <property type="match status" value="1"/>
</dbReference>
<evidence type="ECO:0000313" key="7">
    <source>
        <dbReference type="Proteomes" id="UP000694395"/>
    </source>
</evidence>